<dbReference type="WBParaSite" id="nRc.2.0.1.t27838-RA">
    <property type="protein sequence ID" value="nRc.2.0.1.t27838-RA"/>
    <property type="gene ID" value="nRc.2.0.1.g27838"/>
</dbReference>
<sequence length="114" mass="13371">MTSAQAQKDAEEEMRDNAILALLYDQKEGPTSLETLAIQEFLAAVMSDENLFDIQQVVVQIYNANNYRFKVMQMQHGVFESYGNYSMQRLTSELWLQMEPFLYNWFREWLPASA</sequence>
<evidence type="ECO:0000313" key="2">
    <source>
        <dbReference type="WBParaSite" id="nRc.2.0.1.t27838-RA"/>
    </source>
</evidence>
<accession>A0A915JP14</accession>
<dbReference type="Proteomes" id="UP000887565">
    <property type="component" value="Unplaced"/>
</dbReference>
<proteinExistence type="predicted"/>
<name>A0A915JP14_ROMCU</name>
<organism evidence="1 2">
    <name type="scientific">Romanomermis culicivorax</name>
    <name type="common">Nematode worm</name>
    <dbReference type="NCBI Taxonomy" id="13658"/>
    <lineage>
        <taxon>Eukaryota</taxon>
        <taxon>Metazoa</taxon>
        <taxon>Ecdysozoa</taxon>
        <taxon>Nematoda</taxon>
        <taxon>Enoplea</taxon>
        <taxon>Dorylaimia</taxon>
        <taxon>Mermithida</taxon>
        <taxon>Mermithoidea</taxon>
        <taxon>Mermithidae</taxon>
        <taxon>Romanomermis</taxon>
    </lineage>
</organism>
<evidence type="ECO:0000313" key="1">
    <source>
        <dbReference type="Proteomes" id="UP000887565"/>
    </source>
</evidence>
<reference evidence="2" key="1">
    <citation type="submission" date="2022-11" db="UniProtKB">
        <authorList>
            <consortium name="WormBaseParasite"/>
        </authorList>
    </citation>
    <scope>IDENTIFICATION</scope>
</reference>
<keyword evidence="1" id="KW-1185">Reference proteome</keyword>
<dbReference type="AlphaFoldDB" id="A0A915JP14"/>
<protein>
    <submittedName>
        <fullName evidence="2">Uncharacterized protein</fullName>
    </submittedName>
</protein>